<dbReference type="SUPFAM" id="SSF54690">
    <property type="entry name" value="Molybdopterin synthase subunit MoaE"/>
    <property type="match status" value="1"/>
</dbReference>
<evidence type="ECO:0000256" key="7">
    <source>
        <dbReference type="ARBA" id="ARBA00026066"/>
    </source>
</evidence>
<sequence>MGGQPICPLFVSVREEDFDATAEVEKLRAGRMDIGAIVTFSGLCRDENGRLSALELEHYPGMAEAEIRRIAEQAMARWPLLGISVIHRYGLIKPGDNIVLVATASAHRLAAFEAASFLMDFMKTGAPFWKREHLADGTADGWVAAKDDDELSRKRWDKSQNT</sequence>
<dbReference type="InterPro" id="IPR036563">
    <property type="entry name" value="MoaE_sf"/>
</dbReference>
<dbReference type="EMBL" id="JAAVLN010000001">
    <property type="protein sequence ID" value="NKC03011.1"/>
    <property type="molecule type" value="Genomic_DNA"/>
</dbReference>
<dbReference type="Pfam" id="PF02391">
    <property type="entry name" value="MoaE"/>
    <property type="match status" value="1"/>
</dbReference>
<proteinExistence type="inferred from homology"/>
<keyword evidence="14" id="KW-1185">Reference proteome</keyword>
<comment type="catalytic activity">
    <reaction evidence="12">
        <text>2 [molybdopterin-synthase sulfur-carrier protein]-C-terminal-Gly-aminoethanethioate + cyclic pyranopterin phosphate + H2O = molybdopterin + 2 [molybdopterin-synthase sulfur-carrier protein]-C-terminal Gly-Gly + 2 H(+)</text>
        <dbReference type="Rhea" id="RHEA:26333"/>
        <dbReference type="Rhea" id="RHEA-COMP:12202"/>
        <dbReference type="Rhea" id="RHEA-COMP:19907"/>
        <dbReference type="ChEBI" id="CHEBI:15377"/>
        <dbReference type="ChEBI" id="CHEBI:15378"/>
        <dbReference type="ChEBI" id="CHEBI:58698"/>
        <dbReference type="ChEBI" id="CHEBI:59648"/>
        <dbReference type="ChEBI" id="CHEBI:90778"/>
        <dbReference type="ChEBI" id="CHEBI:232372"/>
        <dbReference type="EC" id="2.8.1.12"/>
    </reaction>
</comment>
<dbReference type="RefSeq" id="WP_138785816.1">
    <property type="nucleotide sequence ID" value="NZ_JBHEEQ010000010.1"/>
</dbReference>
<dbReference type="EC" id="2.8.1.12" evidence="3"/>
<dbReference type="Gene3D" id="3.90.1170.40">
    <property type="entry name" value="Molybdopterin biosynthesis MoaE subunit"/>
    <property type="match status" value="1"/>
</dbReference>
<accession>A0ABX1DL14</accession>
<protein>
    <recommendedName>
        <fullName evidence="4">Molybdopterin synthase catalytic subunit</fullName>
        <ecNumber evidence="3">2.8.1.12</ecNumber>
    </recommendedName>
    <alternativeName>
        <fullName evidence="10">MPT synthase subunit 2</fullName>
    </alternativeName>
    <alternativeName>
        <fullName evidence="8">Molybdenum cofactor biosynthesis protein E</fullName>
    </alternativeName>
    <alternativeName>
        <fullName evidence="9">Molybdopterin-converting factor large subunit</fullName>
    </alternativeName>
    <alternativeName>
        <fullName evidence="11">Molybdopterin-converting factor subunit 2</fullName>
    </alternativeName>
</protein>
<evidence type="ECO:0000256" key="9">
    <source>
        <dbReference type="ARBA" id="ARBA00030407"/>
    </source>
</evidence>
<evidence type="ECO:0000313" key="14">
    <source>
        <dbReference type="Proteomes" id="UP000704467"/>
    </source>
</evidence>
<dbReference type="CDD" id="cd00756">
    <property type="entry name" value="MoaE"/>
    <property type="match status" value="1"/>
</dbReference>
<dbReference type="InterPro" id="IPR003448">
    <property type="entry name" value="Mopterin_biosynth_MoaE"/>
</dbReference>
<evidence type="ECO:0000256" key="4">
    <source>
        <dbReference type="ARBA" id="ARBA00013858"/>
    </source>
</evidence>
<evidence type="ECO:0000313" key="13">
    <source>
        <dbReference type="EMBL" id="NKC03011.1"/>
    </source>
</evidence>
<gene>
    <name evidence="13" type="ORF">HED55_05525</name>
</gene>
<name>A0ABX1DL14_9HYPH</name>
<keyword evidence="5" id="KW-0501">Molybdenum cofactor biosynthesis</keyword>
<evidence type="ECO:0000256" key="11">
    <source>
        <dbReference type="ARBA" id="ARBA00032474"/>
    </source>
</evidence>
<evidence type="ECO:0000256" key="8">
    <source>
        <dbReference type="ARBA" id="ARBA00029745"/>
    </source>
</evidence>
<evidence type="ECO:0000256" key="3">
    <source>
        <dbReference type="ARBA" id="ARBA00011950"/>
    </source>
</evidence>
<evidence type="ECO:0000256" key="10">
    <source>
        <dbReference type="ARBA" id="ARBA00030781"/>
    </source>
</evidence>
<evidence type="ECO:0000256" key="12">
    <source>
        <dbReference type="ARBA" id="ARBA00049878"/>
    </source>
</evidence>
<evidence type="ECO:0000256" key="5">
    <source>
        <dbReference type="ARBA" id="ARBA00023150"/>
    </source>
</evidence>
<comment type="pathway">
    <text evidence="1">Cofactor biosynthesis; molybdopterin biosynthesis.</text>
</comment>
<evidence type="ECO:0000256" key="6">
    <source>
        <dbReference type="ARBA" id="ARBA00025448"/>
    </source>
</evidence>
<comment type="similarity">
    <text evidence="2">Belongs to the MoaE family.</text>
</comment>
<reference evidence="13 14" key="1">
    <citation type="submission" date="2020-03" db="EMBL/GenBank/DDBJ databases">
        <title>Whole genome sequencing of clinical and environmental type strains of Ochrobactrum.</title>
        <authorList>
            <person name="Dharne M."/>
        </authorList>
    </citation>
    <scope>NUCLEOTIDE SEQUENCE [LARGE SCALE GENOMIC DNA]</scope>
    <source>
        <strain evidence="13 14">CIP 109452</strain>
    </source>
</reference>
<dbReference type="PANTHER" id="PTHR23404">
    <property type="entry name" value="MOLYBDOPTERIN SYNTHASE RELATED"/>
    <property type="match status" value="1"/>
</dbReference>
<organism evidence="13 14">
    <name type="scientific">Brucella haematophila</name>
    <dbReference type="NCBI Taxonomy" id="419474"/>
    <lineage>
        <taxon>Bacteria</taxon>
        <taxon>Pseudomonadati</taxon>
        <taxon>Pseudomonadota</taxon>
        <taxon>Alphaproteobacteria</taxon>
        <taxon>Hyphomicrobiales</taxon>
        <taxon>Brucellaceae</taxon>
        <taxon>Brucella/Ochrobactrum group</taxon>
        <taxon>Brucella</taxon>
    </lineage>
</organism>
<comment type="subunit">
    <text evidence="7">Heterotetramer of 2 MoaD subunits and 2 MoaE subunits. Also stable as homodimer. The enzyme changes between these two forms during catalysis.</text>
</comment>
<dbReference type="Proteomes" id="UP000704467">
    <property type="component" value="Unassembled WGS sequence"/>
</dbReference>
<comment type="function">
    <text evidence="6">Converts molybdopterin precursor Z into molybdopterin. This requires the incorporation of two sulfur atoms into precursor Z to generate a dithiolene group. The sulfur is provided by MoaD.</text>
</comment>
<evidence type="ECO:0000256" key="1">
    <source>
        <dbReference type="ARBA" id="ARBA00005046"/>
    </source>
</evidence>
<evidence type="ECO:0000256" key="2">
    <source>
        <dbReference type="ARBA" id="ARBA00005426"/>
    </source>
</evidence>
<comment type="caution">
    <text evidence="13">The sequence shown here is derived from an EMBL/GenBank/DDBJ whole genome shotgun (WGS) entry which is preliminary data.</text>
</comment>